<organism evidence="1 2">
    <name type="scientific">Amanita muscaria (strain Koide BX008)</name>
    <dbReference type="NCBI Taxonomy" id="946122"/>
    <lineage>
        <taxon>Eukaryota</taxon>
        <taxon>Fungi</taxon>
        <taxon>Dikarya</taxon>
        <taxon>Basidiomycota</taxon>
        <taxon>Agaricomycotina</taxon>
        <taxon>Agaricomycetes</taxon>
        <taxon>Agaricomycetidae</taxon>
        <taxon>Agaricales</taxon>
        <taxon>Pluteineae</taxon>
        <taxon>Amanitaceae</taxon>
        <taxon>Amanita</taxon>
    </lineage>
</organism>
<gene>
    <name evidence="1" type="ORF">M378DRAFT_181377</name>
</gene>
<dbReference type="InParanoid" id="A0A0C2SVV5"/>
<dbReference type="OrthoDB" id="3261131at2759"/>
<evidence type="ECO:0008006" key="3">
    <source>
        <dbReference type="Google" id="ProtNLM"/>
    </source>
</evidence>
<dbReference type="AlphaFoldDB" id="A0A0C2SVV5"/>
<dbReference type="HOGENOM" id="CLU_013871_4_1_1"/>
<reference evidence="1 2" key="1">
    <citation type="submission" date="2014-04" db="EMBL/GenBank/DDBJ databases">
        <title>Evolutionary Origins and Diversification of the Mycorrhizal Mutualists.</title>
        <authorList>
            <consortium name="DOE Joint Genome Institute"/>
            <consortium name="Mycorrhizal Genomics Consortium"/>
            <person name="Kohler A."/>
            <person name="Kuo A."/>
            <person name="Nagy L.G."/>
            <person name="Floudas D."/>
            <person name="Copeland A."/>
            <person name="Barry K.W."/>
            <person name="Cichocki N."/>
            <person name="Veneault-Fourrey C."/>
            <person name="LaButti K."/>
            <person name="Lindquist E.A."/>
            <person name="Lipzen A."/>
            <person name="Lundell T."/>
            <person name="Morin E."/>
            <person name="Murat C."/>
            <person name="Riley R."/>
            <person name="Ohm R."/>
            <person name="Sun H."/>
            <person name="Tunlid A."/>
            <person name="Henrissat B."/>
            <person name="Grigoriev I.V."/>
            <person name="Hibbett D.S."/>
            <person name="Martin F."/>
        </authorList>
    </citation>
    <scope>NUCLEOTIDE SEQUENCE [LARGE SCALE GENOMIC DNA]</scope>
    <source>
        <strain evidence="1 2">Koide BX008</strain>
    </source>
</reference>
<protein>
    <recommendedName>
        <fullName evidence="3">Protein kinase domain-containing protein</fullName>
    </recommendedName>
</protein>
<keyword evidence="2" id="KW-1185">Reference proteome</keyword>
<dbReference type="SUPFAM" id="SSF56112">
    <property type="entry name" value="Protein kinase-like (PK-like)"/>
    <property type="match status" value="1"/>
</dbReference>
<dbReference type="InterPro" id="IPR011009">
    <property type="entry name" value="Kinase-like_dom_sf"/>
</dbReference>
<accession>A0A0C2SVV5</accession>
<sequence>MDTYVVVKELPITIPQKRMLSEPPETVLDRLKRAKIITKRYQSLQEDPSEKIYDDRPTPDADIPPIPLLYEGFGHFLDIMNDHENVPGLADVDAQELRKEVDDLASKMTGSFSTEDDRRDEALACLDRIFSARRGIKIPQPYAAATGSVRADGHNAEIHGAGTMIVVVKNCLTGISSLPQVELVCNAARLAATRMDEELYLRWRVPFVGLTIVGCNITFYAIIAIDHRFRIVSLTPGFSCILSASDGRDRTLLYSAFTAASVLQAHILQDFERLLNNLPAVIPADARHFPAVSKLRKYPPSSNDYFAFEIGCFFPVRQPYRFLYAAATPDKQLVLVKFSRRYPIELHEFCANSGHAPRIFAFEQLPGGWCAVAMEYIESGLPITDPSLPPTHRDRWAAELQHLMDDFHSKDLVHGDLRCEYHL</sequence>
<evidence type="ECO:0000313" key="2">
    <source>
        <dbReference type="Proteomes" id="UP000054549"/>
    </source>
</evidence>
<name>A0A0C2SVV5_AMAMK</name>
<evidence type="ECO:0000313" key="1">
    <source>
        <dbReference type="EMBL" id="KIL58229.1"/>
    </source>
</evidence>
<proteinExistence type="predicted"/>
<dbReference type="EMBL" id="KN818344">
    <property type="protein sequence ID" value="KIL58229.1"/>
    <property type="molecule type" value="Genomic_DNA"/>
</dbReference>
<dbReference type="Proteomes" id="UP000054549">
    <property type="component" value="Unassembled WGS sequence"/>
</dbReference>